<keyword evidence="4 8" id="KW-0812">Transmembrane</keyword>
<comment type="caution">
    <text evidence="13">The sequence shown here is derived from an EMBL/GenBank/DDBJ whole genome shotgun (WGS) entry which is preliminary data.</text>
</comment>
<feature type="signal peptide" evidence="10">
    <location>
        <begin position="1"/>
        <end position="25"/>
    </location>
</feature>
<evidence type="ECO:0000256" key="1">
    <source>
        <dbReference type="ARBA" id="ARBA00004571"/>
    </source>
</evidence>
<comment type="subcellular location">
    <subcellularLocation>
        <location evidence="1 8">Cell outer membrane</location>
        <topology evidence="1 8">Multi-pass membrane protein</topology>
    </subcellularLocation>
</comment>
<feature type="chain" id="PRO_5007469398" evidence="10">
    <location>
        <begin position="26"/>
        <end position="902"/>
    </location>
</feature>
<name>A0A136A3G2_9ALTE</name>
<dbReference type="Pfam" id="PF00593">
    <property type="entry name" value="TonB_dep_Rec_b-barrel"/>
    <property type="match status" value="1"/>
</dbReference>
<evidence type="ECO:0000256" key="10">
    <source>
        <dbReference type="SAM" id="SignalP"/>
    </source>
</evidence>
<keyword evidence="5 9" id="KW-0798">TonB box</keyword>
<dbReference type="InterPro" id="IPR037066">
    <property type="entry name" value="Plug_dom_sf"/>
</dbReference>
<dbReference type="NCBIfam" id="TIGR01782">
    <property type="entry name" value="TonB-Xanth-Caul"/>
    <property type="match status" value="1"/>
</dbReference>
<gene>
    <name evidence="13" type="ORF">AX660_06400</name>
</gene>
<dbReference type="PANTHER" id="PTHR40980:SF3">
    <property type="entry name" value="TONB-DEPENDENT RECEPTOR-LIKE BETA-BARREL DOMAIN-CONTAINING PROTEIN"/>
    <property type="match status" value="1"/>
</dbReference>
<evidence type="ECO:0000256" key="7">
    <source>
        <dbReference type="ARBA" id="ARBA00023237"/>
    </source>
</evidence>
<sequence length="902" mass="100697">MNNSFKVSLMAAAIVNALALPMVYAQETEKADPNEVEKIEVRGFASTLKQSLFEKRNAPQVVEIISTDDLGALPDVTITDALARLPGISADRDRGNPSRISIRGMGPRLNMATMNGREIVSGEPSRDVRYEQFPAELVSAVQVYKSPMASNVEGGISGLVNLDFVDPLKKDKRVFTVSGNLMHYELADDLPGGQSTGKKFSLSYVDKIGDNFGYALGLAYQDQPSQQRGIESWDYNNGVDRGDIDGNGKPESAPWGGQADTKIGNNERIGAMTILQWAPTDDLTLKYDLFYSKFEIKEREDQYYFTNWGNWQGGQNWDYQNSVSSPNIITKADGTDQLIGGGRAFGSHEMHNATWFQENELISTGLNAVYEGQEWTVKADVGYSQASIDSVWVDIRSNYYGPSYDLTWSVADNDRLAVEILPNVDQGLTFTDIGNPNNYSIDGIETWLETSPGNWEQFFFGMFGDDDRDLTDEMVSAQLDFSRDIDMNDIQSIEFGVRYSDRDKQNRVFDWQKEPIANNGLTDYGLQYDMGGDIIAPMMYTFKDWDLVAEQVFGGLGQADYANQSAGDKLASWQLSETTFNLYAQANLRGTIGGFDYTGNMGVRYVSTESTSSGTQQIANVLSPISVDHDYSEILPSLNIILTLTEDSQLRFGLARTLSRPPLIEMRTGFAINETVEPNTASGGNPTLEPFVANQADVGYEYYFGDDGAITVSLFYKDMKSHIGNAQDNLNFNGVDYEFTGPVNGEGGKIKGFEVLFQQAFTNLPAPFDGLGVYANYSYTDADVKEFVPVNNPYTLAGLSQDVANFTLWYYKEGFEARVSYDYRSEYTSINSWNPSRIALQDAQATVDASISYEFNEHFKVMLQGQNLTDEASTSYWDNDRTRPYDYVEWGRRFLIGFQYSM</sequence>
<dbReference type="InterPro" id="IPR012910">
    <property type="entry name" value="Plug_dom"/>
</dbReference>
<keyword evidence="14" id="KW-1185">Reference proteome</keyword>
<accession>A0A136A3G2</accession>
<dbReference type="InterPro" id="IPR039426">
    <property type="entry name" value="TonB-dep_rcpt-like"/>
</dbReference>
<dbReference type="Pfam" id="PF07715">
    <property type="entry name" value="Plug"/>
    <property type="match status" value="1"/>
</dbReference>
<evidence type="ECO:0000256" key="8">
    <source>
        <dbReference type="PROSITE-ProRule" id="PRU01360"/>
    </source>
</evidence>
<dbReference type="SUPFAM" id="SSF56935">
    <property type="entry name" value="Porins"/>
    <property type="match status" value="1"/>
</dbReference>
<feature type="domain" description="TonB-dependent receptor plug" evidence="12">
    <location>
        <begin position="55"/>
        <end position="153"/>
    </location>
</feature>
<evidence type="ECO:0000256" key="4">
    <source>
        <dbReference type="ARBA" id="ARBA00022692"/>
    </source>
</evidence>
<dbReference type="InterPro" id="IPR036942">
    <property type="entry name" value="Beta-barrel_TonB_sf"/>
</dbReference>
<dbReference type="InterPro" id="IPR010104">
    <property type="entry name" value="TonB_rcpt_bac"/>
</dbReference>
<evidence type="ECO:0000313" key="14">
    <source>
        <dbReference type="Proteomes" id="UP000070299"/>
    </source>
</evidence>
<organism evidence="13 14">
    <name type="scientific">Paraglaciecola hydrolytica</name>
    <dbReference type="NCBI Taxonomy" id="1799789"/>
    <lineage>
        <taxon>Bacteria</taxon>
        <taxon>Pseudomonadati</taxon>
        <taxon>Pseudomonadota</taxon>
        <taxon>Gammaproteobacteria</taxon>
        <taxon>Alteromonadales</taxon>
        <taxon>Alteromonadaceae</taxon>
        <taxon>Paraglaciecola</taxon>
    </lineage>
</organism>
<evidence type="ECO:0000256" key="6">
    <source>
        <dbReference type="ARBA" id="ARBA00023136"/>
    </source>
</evidence>
<dbReference type="Gene3D" id="2.170.130.10">
    <property type="entry name" value="TonB-dependent receptor, plug domain"/>
    <property type="match status" value="1"/>
</dbReference>
<dbReference type="PROSITE" id="PS52016">
    <property type="entry name" value="TONB_DEPENDENT_REC_3"/>
    <property type="match status" value="1"/>
</dbReference>
<dbReference type="Proteomes" id="UP000070299">
    <property type="component" value="Unassembled WGS sequence"/>
</dbReference>
<evidence type="ECO:0000256" key="5">
    <source>
        <dbReference type="ARBA" id="ARBA00023077"/>
    </source>
</evidence>
<evidence type="ECO:0000259" key="11">
    <source>
        <dbReference type="Pfam" id="PF00593"/>
    </source>
</evidence>
<keyword evidence="10" id="KW-0732">Signal</keyword>
<protein>
    <submittedName>
        <fullName evidence="13">Ligand-gated channel protein</fullName>
    </submittedName>
</protein>
<reference evidence="14" key="1">
    <citation type="submission" date="2016-02" db="EMBL/GenBank/DDBJ databases">
        <authorList>
            <person name="Schultz-Johansen M."/>
            <person name="Glaring M.A."/>
            <person name="Bech P.K."/>
            <person name="Stougaard P."/>
        </authorList>
    </citation>
    <scope>NUCLEOTIDE SEQUENCE [LARGE SCALE GENOMIC DNA]</scope>
    <source>
        <strain evidence="14">S66</strain>
    </source>
</reference>
<dbReference type="CDD" id="cd01347">
    <property type="entry name" value="ligand_gated_channel"/>
    <property type="match status" value="1"/>
</dbReference>
<keyword evidence="6 8" id="KW-0472">Membrane</keyword>
<dbReference type="Gene3D" id="2.40.170.20">
    <property type="entry name" value="TonB-dependent receptor, beta-barrel domain"/>
    <property type="match status" value="1"/>
</dbReference>
<feature type="domain" description="TonB-dependent receptor-like beta-barrel" evidence="11">
    <location>
        <begin position="429"/>
        <end position="868"/>
    </location>
</feature>
<dbReference type="RefSeq" id="WP_068372566.1">
    <property type="nucleotide sequence ID" value="NZ_LSNE01000003.1"/>
</dbReference>
<dbReference type="InterPro" id="IPR000531">
    <property type="entry name" value="Beta-barrel_TonB"/>
</dbReference>
<dbReference type="OrthoDB" id="8727862at2"/>
<dbReference type="STRING" id="1799789.AX660_06400"/>
<dbReference type="GO" id="GO:0009279">
    <property type="term" value="C:cell outer membrane"/>
    <property type="evidence" value="ECO:0007669"/>
    <property type="project" value="UniProtKB-SubCell"/>
</dbReference>
<dbReference type="EMBL" id="LSNE01000003">
    <property type="protein sequence ID" value="KXI29670.1"/>
    <property type="molecule type" value="Genomic_DNA"/>
</dbReference>
<keyword evidence="3 8" id="KW-1134">Transmembrane beta strand</keyword>
<evidence type="ECO:0000256" key="9">
    <source>
        <dbReference type="RuleBase" id="RU003357"/>
    </source>
</evidence>
<comment type="similarity">
    <text evidence="8 9">Belongs to the TonB-dependent receptor family.</text>
</comment>
<evidence type="ECO:0000313" key="13">
    <source>
        <dbReference type="EMBL" id="KXI29670.1"/>
    </source>
</evidence>
<dbReference type="AlphaFoldDB" id="A0A136A3G2"/>
<dbReference type="PANTHER" id="PTHR40980">
    <property type="entry name" value="PLUG DOMAIN-CONTAINING PROTEIN"/>
    <property type="match status" value="1"/>
</dbReference>
<evidence type="ECO:0000256" key="3">
    <source>
        <dbReference type="ARBA" id="ARBA00022452"/>
    </source>
</evidence>
<proteinExistence type="inferred from homology"/>
<evidence type="ECO:0000259" key="12">
    <source>
        <dbReference type="Pfam" id="PF07715"/>
    </source>
</evidence>
<evidence type="ECO:0000256" key="2">
    <source>
        <dbReference type="ARBA" id="ARBA00022448"/>
    </source>
</evidence>
<keyword evidence="2 8" id="KW-0813">Transport</keyword>
<keyword evidence="7 8" id="KW-0998">Cell outer membrane</keyword>